<dbReference type="GO" id="GO:0042773">
    <property type="term" value="P:ATP synthesis coupled electron transport"/>
    <property type="evidence" value="ECO:0007669"/>
    <property type="project" value="InterPro"/>
</dbReference>
<dbReference type="AlphaFoldDB" id="A0A366AXP2"/>
<dbReference type="InterPro" id="IPR001750">
    <property type="entry name" value="ND/Mrp_TM"/>
</dbReference>
<feature type="transmembrane region" description="Helical" evidence="7">
    <location>
        <begin position="364"/>
        <end position="385"/>
    </location>
</feature>
<dbReference type="NCBIfam" id="TIGR01972">
    <property type="entry name" value="NDH_I_M"/>
    <property type="match status" value="1"/>
</dbReference>
<dbReference type="InterPro" id="IPR003918">
    <property type="entry name" value="NADH_UbQ_OxRdtase"/>
</dbReference>
<evidence type="ECO:0000256" key="5">
    <source>
        <dbReference type="ARBA" id="ARBA00023136"/>
    </source>
</evidence>
<comment type="similarity">
    <text evidence="2">Belongs to the complex I subunit 4 family.</text>
</comment>
<evidence type="ECO:0000256" key="2">
    <source>
        <dbReference type="ARBA" id="ARBA00009025"/>
    </source>
</evidence>
<feature type="transmembrane region" description="Helical" evidence="7">
    <location>
        <begin position="294"/>
        <end position="313"/>
    </location>
</feature>
<feature type="transmembrane region" description="Helical" evidence="7">
    <location>
        <begin position="6"/>
        <end position="21"/>
    </location>
</feature>
<feature type="transmembrane region" description="Helical" evidence="7">
    <location>
        <begin position="67"/>
        <end position="91"/>
    </location>
</feature>
<feature type="transmembrane region" description="Helical" evidence="7">
    <location>
        <begin position="438"/>
        <end position="457"/>
    </location>
</feature>
<dbReference type="GO" id="GO:0048039">
    <property type="term" value="F:ubiquinone binding"/>
    <property type="evidence" value="ECO:0007669"/>
    <property type="project" value="TreeGrafter"/>
</dbReference>
<dbReference type="PRINTS" id="PR01437">
    <property type="entry name" value="NUOXDRDTASE4"/>
</dbReference>
<evidence type="ECO:0000256" key="6">
    <source>
        <dbReference type="RuleBase" id="RU000320"/>
    </source>
</evidence>
<comment type="caution">
    <text evidence="9">The sequence shown here is derived from an EMBL/GenBank/DDBJ whole genome shotgun (WGS) entry which is preliminary data.</text>
</comment>
<dbReference type="GO" id="GO:0003954">
    <property type="term" value="F:NADH dehydrogenase activity"/>
    <property type="evidence" value="ECO:0007669"/>
    <property type="project" value="TreeGrafter"/>
</dbReference>
<evidence type="ECO:0000256" key="3">
    <source>
        <dbReference type="ARBA" id="ARBA00022692"/>
    </source>
</evidence>
<evidence type="ECO:0000256" key="1">
    <source>
        <dbReference type="ARBA" id="ARBA00004127"/>
    </source>
</evidence>
<dbReference type="GO" id="GO:0008137">
    <property type="term" value="F:NADH dehydrogenase (ubiquinone) activity"/>
    <property type="evidence" value="ECO:0007669"/>
    <property type="project" value="InterPro"/>
</dbReference>
<keyword evidence="4 7" id="KW-1133">Transmembrane helix</keyword>
<dbReference type="EMBL" id="QNUX01000011">
    <property type="protein sequence ID" value="RBN49645.1"/>
    <property type="molecule type" value="Genomic_DNA"/>
</dbReference>
<feature type="transmembrane region" description="Helical" evidence="7">
    <location>
        <begin position="325"/>
        <end position="343"/>
    </location>
</feature>
<keyword evidence="3 6" id="KW-0812">Transmembrane</keyword>
<name>A0A366AXP2_9FLAO</name>
<feature type="transmembrane region" description="Helical" evidence="7">
    <location>
        <begin position="232"/>
        <end position="254"/>
    </location>
</feature>
<feature type="domain" description="NADH:quinone oxidoreductase/Mrp antiporter transmembrane" evidence="8">
    <location>
        <begin position="122"/>
        <end position="407"/>
    </location>
</feature>
<feature type="transmembrane region" description="Helical" evidence="7">
    <location>
        <begin position="266"/>
        <end position="287"/>
    </location>
</feature>
<dbReference type="RefSeq" id="WP_113636430.1">
    <property type="nucleotide sequence ID" value="NZ_QNUX01000011.1"/>
</dbReference>
<dbReference type="Pfam" id="PF00361">
    <property type="entry name" value="Proton_antipo_M"/>
    <property type="match status" value="1"/>
</dbReference>
<evidence type="ECO:0000313" key="9">
    <source>
        <dbReference type="EMBL" id="RBN49645.1"/>
    </source>
</evidence>
<evidence type="ECO:0000256" key="7">
    <source>
        <dbReference type="SAM" id="Phobius"/>
    </source>
</evidence>
<organism evidence="9 10">
    <name type="scientific">Flavobacterium psychrolimnae</name>
    <dbReference type="NCBI Taxonomy" id="249351"/>
    <lineage>
        <taxon>Bacteria</taxon>
        <taxon>Pseudomonadati</taxon>
        <taxon>Bacteroidota</taxon>
        <taxon>Flavobacteriia</taxon>
        <taxon>Flavobacteriales</taxon>
        <taxon>Flavobacteriaceae</taxon>
        <taxon>Flavobacterium</taxon>
    </lineage>
</organism>
<accession>A0A366AXP2</accession>
<dbReference type="GO" id="GO:0015990">
    <property type="term" value="P:electron transport coupled proton transport"/>
    <property type="evidence" value="ECO:0007669"/>
    <property type="project" value="TreeGrafter"/>
</dbReference>
<gene>
    <name evidence="9" type="ORF">DR980_11905</name>
</gene>
<feature type="transmembrane region" description="Helical" evidence="7">
    <location>
        <begin position="397"/>
        <end position="417"/>
    </location>
</feature>
<feature type="transmembrane region" description="Helical" evidence="7">
    <location>
        <begin position="28"/>
        <end position="47"/>
    </location>
</feature>
<feature type="transmembrane region" description="Helical" evidence="7">
    <location>
        <begin position="200"/>
        <end position="220"/>
    </location>
</feature>
<dbReference type="InterPro" id="IPR010227">
    <property type="entry name" value="NADH_Q_OxRdtase_chainM/4"/>
</dbReference>
<feature type="transmembrane region" description="Helical" evidence="7">
    <location>
        <begin position="103"/>
        <end position="122"/>
    </location>
</feature>
<dbReference type="OrthoDB" id="9811718at2"/>
<proteinExistence type="inferred from homology"/>
<evidence type="ECO:0000259" key="8">
    <source>
        <dbReference type="Pfam" id="PF00361"/>
    </source>
</evidence>
<evidence type="ECO:0000256" key="4">
    <source>
        <dbReference type="ARBA" id="ARBA00022989"/>
    </source>
</evidence>
<sequence length="480" mass="53124">MNVSLILIILLVGAFATFLAGDKLASKLALFFGLAAAGASIVLLNHYNLGENISFINQWITQPNISFALKADGLSMAMLLLTTVLTPIIIFSSFGNDYKNSKSFYALILFMAFAMAGTFLASDGLLYYIFWELALIPIYFIALIWGNGDAEERKKAVVKFFIYTLAGSLFMLVAFVYMYQKAGSLLLEDLYKLNLSATEQLWIFLAFFLAYAIKIPLIPFHTWQANVYQKAPTVGTMLLSGIMLKMGLYSVIRWQLPLAPLAAKEYMYIFIGLGIAGVIYGSIVALKQKDLKKLLAYSSLAHVGLIAAGTYTLTLDGLRGAVLQMIAHGFVVVGLFYAAEIIFRRYETRAIAEMGGIRTQSPKFTSMFLILVLASVALPTTFNFIGEFTVLYSLSQINIWFAILGGTTIILGAYYMLKMFQHAMLGETNTKAFADVTVNEGITLVLIIGVLFFFGMYPKPITDLITPSLEEILTQINRIN</sequence>
<protein>
    <submittedName>
        <fullName evidence="9">NADH-quinone oxidoreductase subunit M</fullName>
    </submittedName>
</protein>
<keyword evidence="10" id="KW-1185">Reference proteome</keyword>
<feature type="transmembrane region" description="Helical" evidence="7">
    <location>
        <begin position="128"/>
        <end position="148"/>
    </location>
</feature>
<reference evidence="9 10" key="1">
    <citation type="submission" date="2018-07" db="EMBL/GenBank/DDBJ databases">
        <title>Complete genome sequence of Flavobacterium psychrolimnae LMG 22018.</title>
        <authorList>
            <person name="Kim D.-U."/>
        </authorList>
    </citation>
    <scope>NUCLEOTIDE SEQUENCE [LARGE SCALE GENOMIC DNA]</scope>
    <source>
        <strain evidence="9 10">LMG 22018</strain>
    </source>
</reference>
<feature type="transmembrane region" description="Helical" evidence="7">
    <location>
        <begin position="160"/>
        <end position="180"/>
    </location>
</feature>
<dbReference type="PANTHER" id="PTHR43507:SF1">
    <property type="entry name" value="NADH-UBIQUINONE OXIDOREDUCTASE CHAIN 4"/>
    <property type="match status" value="1"/>
</dbReference>
<dbReference type="Proteomes" id="UP000253676">
    <property type="component" value="Unassembled WGS sequence"/>
</dbReference>
<dbReference type="GO" id="GO:0016020">
    <property type="term" value="C:membrane"/>
    <property type="evidence" value="ECO:0007669"/>
    <property type="project" value="UniProtKB-SubCell"/>
</dbReference>
<comment type="subcellular location">
    <subcellularLocation>
        <location evidence="1">Endomembrane system</location>
        <topology evidence="1">Multi-pass membrane protein</topology>
    </subcellularLocation>
    <subcellularLocation>
        <location evidence="6">Membrane</location>
        <topology evidence="6">Multi-pass membrane protein</topology>
    </subcellularLocation>
</comment>
<keyword evidence="5 7" id="KW-0472">Membrane</keyword>
<dbReference type="GO" id="GO:0012505">
    <property type="term" value="C:endomembrane system"/>
    <property type="evidence" value="ECO:0007669"/>
    <property type="project" value="UniProtKB-SubCell"/>
</dbReference>
<evidence type="ECO:0000313" key="10">
    <source>
        <dbReference type="Proteomes" id="UP000253676"/>
    </source>
</evidence>
<dbReference type="PANTHER" id="PTHR43507">
    <property type="entry name" value="NADH-UBIQUINONE OXIDOREDUCTASE CHAIN 4"/>
    <property type="match status" value="1"/>
</dbReference>